<dbReference type="GO" id="GO:0034722">
    <property type="term" value="F:gamma-glutamyl-peptidase activity"/>
    <property type="evidence" value="ECO:0007669"/>
    <property type="project" value="UniProtKB-UniRule"/>
</dbReference>
<dbReference type="SUPFAM" id="SSF52317">
    <property type="entry name" value="Class I glutamine amidotransferase-like"/>
    <property type="match status" value="1"/>
</dbReference>
<keyword evidence="11" id="KW-1185">Reference proteome</keyword>
<accession>A0AA38MMM8</accession>
<dbReference type="EC" id="3.4.19.9" evidence="3 8"/>
<evidence type="ECO:0000256" key="4">
    <source>
        <dbReference type="ARBA" id="ARBA00022525"/>
    </source>
</evidence>
<reference evidence="10" key="1">
    <citation type="journal article" date="2023" name="G3 (Bethesda)">
        <title>Whole genome assemblies of Zophobas morio and Tenebrio molitor.</title>
        <authorList>
            <person name="Kaur S."/>
            <person name="Stinson S.A."/>
            <person name="diCenzo G.C."/>
        </authorList>
    </citation>
    <scope>NUCLEOTIDE SEQUENCE</scope>
    <source>
        <strain evidence="10">QUZm001</strain>
    </source>
</reference>
<feature type="signal peptide" evidence="9">
    <location>
        <begin position="1"/>
        <end position="16"/>
    </location>
</feature>
<comment type="caution">
    <text evidence="10">The sequence shown here is derived from an EMBL/GenBank/DDBJ whole genome shotgun (WGS) entry which is preliminary data.</text>
</comment>
<evidence type="ECO:0000256" key="1">
    <source>
        <dbReference type="ARBA" id="ARBA00004239"/>
    </source>
</evidence>
<feature type="chain" id="PRO_5041427636" description="folate gamma-glutamyl hydrolase" evidence="9">
    <location>
        <begin position="17"/>
        <end position="315"/>
    </location>
</feature>
<dbReference type="Gene3D" id="3.40.50.880">
    <property type="match status" value="1"/>
</dbReference>
<evidence type="ECO:0000313" key="11">
    <source>
        <dbReference type="Proteomes" id="UP001168821"/>
    </source>
</evidence>
<evidence type="ECO:0000256" key="7">
    <source>
        <dbReference type="PIRSR" id="PIRSR615527-1"/>
    </source>
</evidence>
<evidence type="ECO:0000256" key="2">
    <source>
        <dbReference type="ARBA" id="ARBA00011083"/>
    </source>
</evidence>
<evidence type="ECO:0000256" key="5">
    <source>
        <dbReference type="ARBA" id="ARBA00022729"/>
    </source>
</evidence>
<evidence type="ECO:0000256" key="3">
    <source>
        <dbReference type="ARBA" id="ARBA00012886"/>
    </source>
</evidence>
<protein>
    <recommendedName>
        <fullName evidence="3 8">folate gamma-glutamyl hydrolase</fullName>
        <ecNumber evidence="3 8">3.4.19.9</ecNumber>
    </recommendedName>
</protein>
<keyword evidence="6 8" id="KW-0378">Hydrolase</keyword>
<sequence length="315" mass="36034">MILYLLILSIVTYINAAETPIIGILSQEAYLIRNAYPDAHSFIAASYVKILESSGARVLPIWVGQEEDYYERVVNFTNGILFPGGGTYFNETGGYGEAAKQLYELAVKANENGVHYPLWGICLGMQVLMFGVLGKDIRGDCQSKDVALPLEFVSDYQQCRLFSNASSQLLENLKTKNITYNYHRYCLFEKDLKENNILREWRIISTNKDINGTEFVSTMEHTKYPFYGIQYHPEKNPFEFKKPSGIPHCPEAVELAQYLGNFFVNECRGNSHTFPNSDVEEDSLIYNYNPVYSASNTSYEQLYLFTTEDYVKKLL</sequence>
<comment type="subcellular location">
    <subcellularLocation>
        <location evidence="1">Secreted</location>
        <location evidence="1">Extracellular space</location>
    </subcellularLocation>
</comment>
<dbReference type="GO" id="GO:0005773">
    <property type="term" value="C:vacuole"/>
    <property type="evidence" value="ECO:0007669"/>
    <property type="project" value="TreeGrafter"/>
</dbReference>
<dbReference type="Pfam" id="PF07722">
    <property type="entry name" value="Peptidase_C26"/>
    <property type="match status" value="1"/>
</dbReference>
<dbReference type="InterPro" id="IPR011697">
    <property type="entry name" value="Peptidase_C26"/>
</dbReference>
<gene>
    <name evidence="10" type="ORF">Zmor_006188</name>
</gene>
<dbReference type="Proteomes" id="UP001168821">
    <property type="component" value="Unassembled WGS sequence"/>
</dbReference>
<name>A0AA38MMM8_9CUCU</name>
<evidence type="ECO:0000313" key="10">
    <source>
        <dbReference type="EMBL" id="KAJ3661806.1"/>
    </source>
</evidence>
<dbReference type="InterPro" id="IPR015527">
    <property type="entry name" value="Pept_C26_g-glut_hydrolase"/>
</dbReference>
<keyword evidence="4" id="KW-0964">Secreted</keyword>
<evidence type="ECO:0000256" key="9">
    <source>
        <dbReference type="SAM" id="SignalP"/>
    </source>
</evidence>
<feature type="active site" description="Proton donor" evidence="7">
    <location>
        <position position="232"/>
    </location>
</feature>
<feature type="active site" description="Nucleophile" evidence="7 8">
    <location>
        <position position="122"/>
    </location>
</feature>
<dbReference type="PANTHER" id="PTHR11315">
    <property type="entry name" value="PROTEASE FAMILY C26 GAMMA-GLUTAMYL HYDROLASE"/>
    <property type="match status" value="1"/>
</dbReference>
<comment type="similarity">
    <text evidence="2">Belongs to the peptidase C26 family.</text>
</comment>
<feature type="active site" evidence="8">
    <location>
        <position position="232"/>
    </location>
</feature>
<organism evidence="10 11">
    <name type="scientific">Zophobas morio</name>
    <dbReference type="NCBI Taxonomy" id="2755281"/>
    <lineage>
        <taxon>Eukaryota</taxon>
        <taxon>Metazoa</taxon>
        <taxon>Ecdysozoa</taxon>
        <taxon>Arthropoda</taxon>
        <taxon>Hexapoda</taxon>
        <taxon>Insecta</taxon>
        <taxon>Pterygota</taxon>
        <taxon>Neoptera</taxon>
        <taxon>Endopterygota</taxon>
        <taxon>Coleoptera</taxon>
        <taxon>Polyphaga</taxon>
        <taxon>Cucujiformia</taxon>
        <taxon>Tenebrionidae</taxon>
        <taxon>Zophobas</taxon>
    </lineage>
</organism>
<dbReference type="PANTHER" id="PTHR11315:SF0">
    <property type="entry name" value="FOLATE GAMMA-GLUTAMYL HYDROLASE"/>
    <property type="match status" value="1"/>
</dbReference>
<comment type="catalytic activity">
    <reaction evidence="8">
        <text>(6S)-5,6,7,8-tetrahydrofolyl-(gamma-L-Glu)(n) + (n-1) H2O = (6S)-5,6,7,8-tetrahydrofolate + (n-1) L-glutamate</text>
        <dbReference type="Rhea" id="RHEA:56784"/>
        <dbReference type="Rhea" id="RHEA-COMP:14738"/>
        <dbReference type="ChEBI" id="CHEBI:15377"/>
        <dbReference type="ChEBI" id="CHEBI:29985"/>
        <dbReference type="ChEBI" id="CHEBI:57453"/>
        <dbReference type="ChEBI" id="CHEBI:141005"/>
        <dbReference type="EC" id="3.4.19.9"/>
    </reaction>
</comment>
<dbReference type="PROSITE" id="PS51273">
    <property type="entry name" value="GATASE_TYPE_1"/>
    <property type="match status" value="1"/>
</dbReference>
<dbReference type="FunFam" id="3.40.50.880:FF:000054">
    <property type="entry name" value="Folate gamma-glutamyl hydrolase"/>
    <property type="match status" value="1"/>
</dbReference>
<keyword evidence="5 9" id="KW-0732">Signal</keyword>
<dbReference type="AlphaFoldDB" id="A0AA38MMM8"/>
<dbReference type="GO" id="GO:0005576">
    <property type="term" value="C:extracellular region"/>
    <property type="evidence" value="ECO:0007669"/>
    <property type="project" value="UniProtKB-SubCell"/>
</dbReference>
<evidence type="ECO:0000256" key="6">
    <source>
        <dbReference type="ARBA" id="ARBA00022801"/>
    </source>
</evidence>
<dbReference type="EMBL" id="JALNTZ010000002">
    <property type="protein sequence ID" value="KAJ3661806.1"/>
    <property type="molecule type" value="Genomic_DNA"/>
</dbReference>
<dbReference type="GO" id="GO:0046900">
    <property type="term" value="P:tetrahydrofolylpolyglutamate metabolic process"/>
    <property type="evidence" value="ECO:0007669"/>
    <property type="project" value="TreeGrafter"/>
</dbReference>
<proteinExistence type="inferred from homology"/>
<dbReference type="InterPro" id="IPR029062">
    <property type="entry name" value="Class_I_gatase-like"/>
</dbReference>
<evidence type="ECO:0000256" key="8">
    <source>
        <dbReference type="PROSITE-ProRule" id="PRU00607"/>
    </source>
</evidence>
<dbReference type="PROSITE" id="PS51275">
    <property type="entry name" value="PEPTIDASE_C26_GGH"/>
    <property type="match status" value="1"/>
</dbReference>